<reference evidence="3" key="1">
    <citation type="journal article" date="2015" name="Proc. Natl. Acad. Sci. U.S.A.">
        <title>Genome sequencing of adzuki bean (Vigna angularis) provides insight into high starch and low fat accumulation and domestication.</title>
        <authorList>
            <person name="Yang K."/>
            <person name="Tian Z."/>
            <person name="Chen C."/>
            <person name="Luo L."/>
            <person name="Zhao B."/>
            <person name="Wang Z."/>
            <person name="Yu L."/>
            <person name="Li Y."/>
            <person name="Sun Y."/>
            <person name="Li W."/>
            <person name="Chen Y."/>
            <person name="Li Y."/>
            <person name="Zhang Y."/>
            <person name="Ai D."/>
            <person name="Zhao J."/>
            <person name="Shang C."/>
            <person name="Ma Y."/>
            <person name="Wu B."/>
            <person name="Wang M."/>
            <person name="Gao L."/>
            <person name="Sun D."/>
            <person name="Zhang P."/>
            <person name="Guo F."/>
            <person name="Wang W."/>
            <person name="Li Y."/>
            <person name="Wang J."/>
            <person name="Varshney R.K."/>
            <person name="Wang J."/>
            <person name="Ling H.Q."/>
            <person name="Wan P."/>
        </authorList>
    </citation>
    <scope>NUCLEOTIDE SEQUENCE</scope>
    <source>
        <strain evidence="3">cv. Jingnong 6</strain>
    </source>
</reference>
<evidence type="ECO:0000313" key="2">
    <source>
        <dbReference type="EMBL" id="KOM51425.1"/>
    </source>
</evidence>
<gene>
    <name evidence="2" type="ORF">LR48_Vigan09g008400</name>
</gene>
<evidence type="ECO:0000256" key="1">
    <source>
        <dbReference type="SAM" id="MobiDB-lite"/>
    </source>
</evidence>
<protein>
    <submittedName>
        <fullName evidence="2">Uncharacterized protein</fullName>
    </submittedName>
</protein>
<accession>A0A0L9V8L1</accession>
<sequence>MMRESNHTKGKHKSANGQWPPPIATKMAVVLQRGKLSVTWRRTGVVATEAPSGAMLSSPMEASVVVVGDSTSSASGEGYDSHIGRRKKGEHMRKKKPHYEEGNVRGECRRRLVWPRAGDKSRGNYEQFF</sequence>
<dbReference type="AlphaFoldDB" id="A0A0L9V8L1"/>
<dbReference type="EMBL" id="CM003379">
    <property type="protein sequence ID" value="KOM51425.1"/>
    <property type="molecule type" value="Genomic_DNA"/>
</dbReference>
<dbReference type="Proteomes" id="UP000053144">
    <property type="component" value="Chromosome 9"/>
</dbReference>
<name>A0A0L9V8L1_PHAAN</name>
<organism evidence="2 3">
    <name type="scientific">Phaseolus angularis</name>
    <name type="common">Azuki bean</name>
    <name type="synonym">Vigna angularis</name>
    <dbReference type="NCBI Taxonomy" id="3914"/>
    <lineage>
        <taxon>Eukaryota</taxon>
        <taxon>Viridiplantae</taxon>
        <taxon>Streptophyta</taxon>
        <taxon>Embryophyta</taxon>
        <taxon>Tracheophyta</taxon>
        <taxon>Spermatophyta</taxon>
        <taxon>Magnoliopsida</taxon>
        <taxon>eudicotyledons</taxon>
        <taxon>Gunneridae</taxon>
        <taxon>Pentapetalae</taxon>
        <taxon>rosids</taxon>
        <taxon>fabids</taxon>
        <taxon>Fabales</taxon>
        <taxon>Fabaceae</taxon>
        <taxon>Papilionoideae</taxon>
        <taxon>50 kb inversion clade</taxon>
        <taxon>NPAAA clade</taxon>
        <taxon>indigoferoid/millettioid clade</taxon>
        <taxon>Phaseoleae</taxon>
        <taxon>Vigna</taxon>
    </lineage>
</organism>
<feature type="region of interest" description="Disordered" evidence="1">
    <location>
        <begin position="68"/>
        <end position="103"/>
    </location>
</feature>
<dbReference type="Gramene" id="KOM51425">
    <property type="protein sequence ID" value="KOM51425"/>
    <property type="gene ID" value="LR48_Vigan09g008400"/>
</dbReference>
<feature type="compositionally biased region" description="Basic residues" evidence="1">
    <location>
        <begin position="84"/>
        <end position="97"/>
    </location>
</feature>
<proteinExistence type="predicted"/>
<feature type="region of interest" description="Disordered" evidence="1">
    <location>
        <begin position="1"/>
        <end position="21"/>
    </location>
</feature>
<evidence type="ECO:0000313" key="3">
    <source>
        <dbReference type="Proteomes" id="UP000053144"/>
    </source>
</evidence>